<dbReference type="PANTHER" id="PTHR36756:SF1">
    <property type="entry name" value="EXPRESSED PROTEIN"/>
    <property type="match status" value="1"/>
</dbReference>
<feature type="compositionally biased region" description="Basic and acidic residues" evidence="1">
    <location>
        <begin position="124"/>
        <end position="157"/>
    </location>
</feature>
<reference evidence="2 3" key="1">
    <citation type="submission" date="2024-01" db="EMBL/GenBank/DDBJ databases">
        <title>Genome assemblies of Stephania.</title>
        <authorList>
            <person name="Yang L."/>
        </authorList>
    </citation>
    <scope>NUCLEOTIDE SEQUENCE [LARGE SCALE GENOMIC DNA]</scope>
    <source>
        <strain evidence="2">JXDWG</strain>
        <tissue evidence="2">Leaf</tissue>
    </source>
</reference>
<keyword evidence="3" id="KW-1185">Reference proteome</keyword>
<evidence type="ECO:0000313" key="2">
    <source>
        <dbReference type="EMBL" id="KAK9105876.1"/>
    </source>
</evidence>
<gene>
    <name evidence="2" type="ORF">Scep_022720</name>
</gene>
<feature type="compositionally biased region" description="Acidic residues" evidence="1">
    <location>
        <begin position="106"/>
        <end position="115"/>
    </location>
</feature>
<sequence>MADDDANEGSKRRLPSWMSGVNACDRSSKSESNSPKIVLVGENLDNDRLETSPPKGGRKRKPRNGGDAVKKKKKKKRNGVDDESESESEKPVRRKKGKKSKSCELGDGDEEELTVDDLMSIAEEYVKKADNDEDDSKYHRTDTRRSSRPVFDEHESEVSTEATHPIEVSKRRTASSSTCLSNFTSSIDLTRDGAAQRNEEAQAIVDAGFSQRITGDPTQDMLNLFLGPLLMQPQVEERRLESMEEDITLHSELCKKEALQEKVVPLVAKKKSSLKDKVTLFLD</sequence>
<evidence type="ECO:0000313" key="3">
    <source>
        <dbReference type="Proteomes" id="UP001419268"/>
    </source>
</evidence>
<protein>
    <submittedName>
        <fullName evidence="2">Uncharacterized protein</fullName>
    </submittedName>
</protein>
<accession>A0AAP0F5Y3</accession>
<dbReference type="PANTHER" id="PTHR36756">
    <property type="entry name" value="EXPRESSED PROTEIN"/>
    <property type="match status" value="1"/>
</dbReference>
<proteinExistence type="predicted"/>
<name>A0AAP0F5Y3_9MAGN</name>
<feature type="region of interest" description="Disordered" evidence="1">
    <location>
        <begin position="1"/>
        <end position="175"/>
    </location>
</feature>
<evidence type="ECO:0000256" key="1">
    <source>
        <dbReference type="SAM" id="MobiDB-lite"/>
    </source>
</evidence>
<dbReference type="Proteomes" id="UP001419268">
    <property type="component" value="Unassembled WGS sequence"/>
</dbReference>
<dbReference type="AlphaFoldDB" id="A0AAP0F5Y3"/>
<dbReference type="EMBL" id="JBBNAG010000009">
    <property type="protein sequence ID" value="KAK9105876.1"/>
    <property type="molecule type" value="Genomic_DNA"/>
</dbReference>
<comment type="caution">
    <text evidence="2">The sequence shown here is derived from an EMBL/GenBank/DDBJ whole genome shotgun (WGS) entry which is preliminary data.</text>
</comment>
<organism evidence="2 3">
    <name type="scientific">Stephania cephalantha</name>
    <dbReference type="NCBI Taxonomy" id="152367"/>
    <lineage>
        <taxon>Eukaryota</taxon>
        <taxon>Viridiplantae</taxon>
        <taxon>Streptophyta</taxon>
        <taxon>Embryophyta</taxon>
        <taxon>Tracheophyta</taxon>
        <taxon>Spermatophyta</taxon>
        <taxon>Magnoliopsida</taxon>
        <taxon>Ranunculales</taxon>
        <taxon>Menispermaceae</taxon>
        <taxon>Menispermoideae</taxon>
        <taxon>Cissampelideae</taxon>
        <taxon>Stephania</taxon>
    </lineage>
</organism>